<reference evidence="5" key="1">
    <citation type="submission" date="2022-08" db="EMBL/GenBank/DDBJ databases">
        <title>Nisaea acidiphila sp. nov., isolated from a marine algal debris and emended description of the genus Nisaea Urios et al. 2008.</title>
        <authorList>
            <person name="Kwon K."/>
        </authorList>
    </citation>
    <scope>NUCLEOTIDE SEQUENCE</scope>
    <source>
        <strain evidence="5">MEBiC11861</strain>
    </source>
</reference>
<name>A0A9J7AUV8_9PROT</name>
<dbReference type="KEGG" id="naci:NUH88_05330"/>
<dbReference type="InterPro" id="IPR003836">
    <property type="entry name" value="Glucokinase"/>
</dbReference>
<keyword evidence="6" id="KW-1185">Reference proteome</keyword>
<comment type="catalytic activity">
    <reaction evidence="3">
        <text>D-glucose + ATP = D-glucose 6-phosphate + ADP + H(+)</text>
        <dbReference type="Rhea" id="RHEA:17825"/>
        <dbReference type="ChEBI" id="CHEBI:4167"/>
        <dbReference type="ChEBI" id="CHEBI:15378"/>
        <dbReference type="ChEBI" id="CHEBI:30616"/>
        <dbReference type="ChEBI" id="CHEBI:61548"/>
        <dbReference type="ChEBI" id="CHEBI:456216"/>
        <dbReference type="EC" id="2.7.1.2"/>
    </reaction>
</comment>
<dbReference type="Gene3D" id="3.40.367.20">
    <property type="match status" value="1"/>
</dbReference>
<dbReference type="CDD" id="cd24008">
    <property type="entry name" value="ASKHA_NBD_GLK"/>
    <property type="match status" value="1"/>
</dbReference>
<dbReference type="NCBIfam" id="TIGR00749">
    <property type="entry name" value="glk"/>
    <property type="match status" value="1"/>
</dbReference>
<dbReference type="GO" id="GO:0006096">
    <property type="term" value="P:glycolytic process"/>
    <property type="evidence" value="ECO:0007669"/>
    <property type="project" value="UniProtKB-UniRule"/>
</dbReference>
<keyword evidence="3" id="KW-0324">Glycolysis</keyword>
<dbReference type="HAMAP" id="MF_00524">
    <property type="entry name" value="Glucokinase"/>
    <property type="match status" value="1"/>
</dbReference>
<dbReference type="EMBL" id="CP102480">
    <property type="protein sequence ID" value="UUX51111.1"/>
    <property type="molecule type" value="Genomic_DNA"/>
</dbReference>
<dbReference type="Proteomes" id="UP001060336">
    <property type="component" value="Chromosome"/>
</dbReference>
<evidence type="ECO:0000256" key="2">
    <source>
        <dbReference type="ARBA" id="ARBA00022777"/>
    </source>
</evidence>
<accession>A0A9J7AUV8</accession>
<protein>
    <recommendedName>
        <fullName evidence="3">Glucokinase</fullName>
        <ecNumber evidence="3">2.7.1.2</ecNumber>
    </recommendedName>
    <alternativeName>
        <fullName evidence="3">Glucose kinase</fullName>
    </alternativeName>
</protein>
<proteinExistence type="inferred from homology"/>
<evidence type="ECO:0000256" key="3">
    <source>
        <dbReference type="HAMAP-Rule" id="MF_00524"/>
    </source>
</evidence>
<organism evidence="5 6">
    <name type="scientific">Nisaea acidiphila</name>
    <dbReference type="NCBI Taxonomy" id="1862145"/>
    <lineage>
        <taxon>Bacteria</taxon>
        <taxon>Pseudomonadati</taxon>
        <taxon>Pseudomonadota</taxon>
        <taxon>Alphaproteobacteria</taxon>
        <taxon>Rhodospirillales</taxon>
        <taxon>Thalassobaculaceae</taxon>
        <taxon>Nisaea</taxon>
    </lineage>
</organism>
<keyword evidence="2 3" id="KW-0418">Kinase</keyword>
<dbReference type="GO" id="GO:0004340">
    <property type="term" value="F:glucokinase activity"/>
    <property type="evidence" value="ECO:0007669"/>
    <property type="project" value="UniProtKB-UniRule"/>
</dbReference>
<dbReference type="AlphaFoldDB" id="A0A9J7AUV8"/>
<keyword evidence="3" id="KW-0547">Nucleotide-binding</keyword>
<comment type="caution">
    <text evidence="3">Lacks conserved residue(s) required for the propagation of feature annotation.</text>
</comment>
<comment type="similarity">
    <text evidence="3 4">Belongs to the bacterial glucokinase family.</text>
</comment>
<evidence type="ECO:0000313" key="5">
    <source>
        <dbReference type="EMBL" id="UUX51111.1"/>
    </source>
</evidence>
<dbReference type="PANTHER" id="PTHR47690">
    <property type="entry name" value="GLUCOKINASE"/>
    <property type="match status" value="1"/>
</dbReference>
<dbReference type="InterPro" id="IPR050201">
    <property type="entry name" value="Bacterial_glucokinase"/>
</dbReference>
<evidence type="ECO:0000256" key="4">
    <source>
        <dbReference type="RuleBase" id="RU004046"/>
    </source>
</evidence>
<evidence type="ECO:0000313" key="6">
    <source>
        <dbReference type="Proteomes" id="UP001060336"/>
    </source>
</evidence>
<keyword evidence="1 3" id="KW-0808">Transferase</keyword>
<dbReference type="InterPro" id="IPR043129">
    <property type="entry name" value="ATPase_NBD"/>
</dbReference>
<sequence>MRGSTLIGDLGGTNLRLALTDGESLRSERAFKTAEHQGFEVALEVFLEGIPQPEWPRNAIVAVAGPVSGDRIRLTNCPWQFSRDAVRERFGWNRFGLMNDFAAVAAALPHFGEDHLDAVQTGIEVARRPKLVLGPGTGLGVGAAVPSGEDWHVLDGEGGHATLAASNEAEADLIAHLRQRLGHVSAEDVLSGPGLVNLFGAIAERDGLDPEPATGEEVVERLDREGCPAAREALDRFASFFGTVAGNAALTAGARGGVYLAGGVLQNLGERFRADLFRAAFNAKGRMRAYLETVPVYRITHPEPGLFGLQALARG</sequence>
<dbReference type="GO" id="GO:0005829">
    <property type="term" value="C:cytosol"/>
    <property type="evidence" value="ECO:0007669"/>
    <property type="project" value="TreeGrafter"/>
</dbReference>
<dbReference type="GO" id="GO:0005536">
    <property type="term" value="F:D-glucose binding"/>
    <property type="evidence" value="ECO:0007669"/>
    <property type="project" value="InterPro"/>
</dbReference>
<keyword evidence="3" id="KW-0963">Cytoplasm</keyword>
<dbReference type="PANTHER" id="PTHR47690:SF1">
    <property type="entry name" value="GLUCOKINASE"/>
    <property type="match status" value="1"/>
</dbReference>
<dbReference type="RefSeq" id="WP_257770413.1">
    <property type="nucleotide sequence ID" value="NZ_CP102480.1"/>
</dbReference>
<dbReference type="Gene3D" id="3.30.420.40">
    <property type="match status" value="1"/>
</dbReference>
<dbReference type="GO" id="GO:0005524">
    <property type="term" value="F:ATP binding"/>
    <property type="evidence" value="ECO:0007669"/>
    <property type="project" value="UniProtKB-UniRule"/>
</dbReference>
<dbReference type="EC" id="2.7.1.2" evidence="3"/>
<dbReference type="SUPFAM" id="SSF53067">
    <property type="entry name" value="Actin-like ATPase domain"/>
    <property type="match status" value="1"/>
</dbReference>
<evidence type="ECO:0000256" key="1">
    <source>
        <dbReference type="ARBA" id="ARBA00022679"/>
    </source>
</evidence>
<gene>
    <name evidence="3 5" type="primary">glk</name>
    <name evidence="5" type="ORF">NUH88_05330</name>
</gene>
<dbReference type="Pfam" id="PF02685">
    <property type="entry name" value="Glucokinase"/>
    <property type="match status" value="1"/>
</dbReference>
<comment type="subcellular location">
    <subcellularLocation>
        <location evidence="3">Cytoplasm</location>
    </subcellularLocation>
</comment>
<keyword evidence="3" id="KW-0067">ATP-binding</keyword>